<accession>A0A7C8IAY1</accession>
<evidence type="ECO:0000313" key="2">
    <source>
        <dbReference type="EMBL" id="KAF2869550.1"/>
    </source>
</evidence>
<comment type="caution">
    <text evidence="2">The sequence shown here is derived from an EMBL/GenBank/DDBJ whole genome shotgun (WGS) entry which is preliminary data.</text>
</comment>
<dbReference type="AlphaFoldDB" id="A0A7C8IAY1"/>
<name>A0A7C8IAY1_9PLEO</name>
<sequence>MDDVGLWARKRQKQMETRDDNGSDDAHHYRDYNTLRHHVAQHNERVYKPPIFRSHHAFLIYTAGLIVSGGF</sequence>
<organism evidence="2 3">
    <name type="scientific">Massariosphaeria phaeospora</name>
    <dbReference type="NCBI Taxonomy" id="100035"/>
    <lineage>
        <taxon>Eukaryota</taxon>
        <taxon>Fungi</taxon>
        <taxon>Dikarya</taxon>
        <taxon>Ascomycota</taxon>
        <taxon>Pezizomycotina</taxon>
        <taxon>Dothideomycetes</taxon>
        <taxon>Pleosporomycetidae</taxon>
        <taxon>Pleosporales</taxon>
        <taxon>Pleosporales incertae sedis</taxon>
        <taxon>Massariosphaeria</taxon>
    </lineage>
</organism>
<keyword evidence="3" id="KW-1185">Reference proteome</keyword>
<feature type="compositionally biased region" description="Basic and acidic residues" evidence="1">
    <location>
        <begin position="13"/>
        <end position="26"/>
    </location>
</feature>
<proteinExistence type="predicted"/>
<reference evidence="2 3" key="1">
    <citation type="submission" date="2020-01" db="EMBL/GenBank/DDBJ databases">
        <authorList>
            <consortium name="DOE Joint Genome Institute"/>
            <person name="Haridas S."/>
            <person name="Albert R."/>
            <person name="Binder M."/>
            <person name="Bloem J."/>
            <person name="Labutti K."/>
            <person name="Salamov A."/>
            <person name="Andreopoulos B."/>
            <person name="Baker S.E."/>
            <person name="Barry K."/>
            <person name="Bills G."/>
            <person name="Bluhm B.H."/>
            <person name="Cannon C."/>
            <person name="Castanera R."/>
            <person name="Culley D.E."/>
            <person name="Daum C."/>
            <person name="Ezra D."/>
            <person name="Gonzalez J.B."/>
            <person name="Henrissat B."/>
            <person name="Kuo A."/>
            <person name="Liang C."/>
            <person name="Lipzen A."/>
            <person name="Lutzoni F."/>
            <person name="Magnuson J."/>
            <person name="Mondo S."/>
            <person name="Nolan M."/>
            <person name="Ohm R."/>
            <person name="Pangilinan J."/>
            <person name="Park H.-J.H."/>
            <person name="Ramirez L."/>
            <person name="Alfaro M."/>
            <person name="Sun H."/>
            <person name="Tritt A."/>
            <person name="Yoshinaga Y."/>
            <person name="Zwiers L.-H.L."/>
            <person name="Turgeon B.G."/>
            <person name="Goodwin S.B."/>
            <person name="Spatafora J.W."/>
            <person name="Crous P.W."/>
            <person name="Grigoriev I.V."/>
        </authorList>
    </citation>
    <scope>NUCLEOTIDE SEQUENCE [LARGE SCALE GENOMIC DNA]</scope>
    <source>
        <strain evidence="2 3">CBS 611.86</strain>
    </source>
</reference>
<gene>
    <name evidence="2" type="ORF">BDV95DRAFT_577645</name>
</gene>
<evidence type="ECO:0000313" key="3">
    <source>
        <dbReference type="Proteomes" id="UP000481861"/>
    </source>
</evidence>
<dbReference type="Proteomes" id="UP000481861">
    <property type="component" value="Unassembled WGS sequence"/>
</dbReference>
<feature type="region of interest" description="Disordered" evidence="1">
    <location>
        <begin position="1"/>
        <end position="26"/>
    </location>
</feature>
<protein>
    <submittedName>
        <fullName evidence="2">Uncharacterized protein</fullName>
    </submittedName>
</protein>
<dbReference type="EMBL" id="JAADJZ010000016">
    <property type="protein sequence ID" value="KAF2869550.1"/>
    <property type="molecule type" value="Genomic_DNA"/>
</dbReference>
<evidence type="ECO:0000256" key="1">
    <source>
        <dbReference type="SAM" id="MobiDB-lite"/>
    </source>
</evidence>